<name>A0A6G7YQB1_9SPHN</name>
<keyword evidence="3 6" id="KW-0326">Glycosidase</keyword>
<feature type="chain" id="PRO_5026108034" evidence="7">
    <location>
        <begin position="30"/>
        <end position="345"/>
    </location>
</feature>
<dbReference type="InterPro" id="IPR023296">
    <property type="entry name" value="Glyco_hydro_beta-prop_sf"/>
</dbReference>
<dbReference type="InterPro" id="IPR051795">
    <property type="entry name" value="Glycosyl_Hydrlase_43"/>
</dbReference>
<evidence type="ECO:0000256" key="3">
    <source>
        <dbReference type="ARBA" id="ARBA00023295"/>
    </source>
</evidence>
<dbReference type="Gene3D" id="2.115.10.20">
    <property type="entry name" value="Glycosyl hydrolase domain, family 43"/>
    <property type="match status" value="1"/>
</dbReference>
<proteinExistence type="inferred from homology"/>
<keyword evidence="7" id="KW-0732">Signal</keyword>
<dbReference type="GO" id="GO:0004553">
    <property type="term" value="F:hydrolase activity, hydrolyzing O-glycosyl compounds"/>
    <property type="evidence" value="ECO:0007669"/>
    <property type="project" value="InterPro"/>
</dbReference>
<protein>
    <submittedName>
        <fullName evidence="8">Family 43 glycosylhydrolase</fullName>
    </submittedName>
</protein>
<dbReference type="GO" id="GO:0005975">
    <property type="term" value="P:carbohydrate metabolic process"/>
    <property type="evidence" value="ECO:0007669"/>
    <property type="project" value="InterPro"/>
</dbReference>
<accession>A0A6G7YQB1</accession>
<dbReference type="SUPFAM" id="SSF75005">
    <property type="entry name" value="Arabinanase/levansucrase/invertase"/>
    <property type="match status" value="1"/>
</dbReference>
<feature type="active site" description="Proton acceptor" evidence="4">
    <location>
        <position position="41"/>
    </location>
</feature>
<evidence type="ECO:0000256" key="6">
    <source>
        <dbReference type="RuleBase" id="RU361187"/>
    </source>
</evidence>
<dbReference type="AlphaFoldDB" id="A0A6G7YQB1"/>
<dbReference type="InterPro" id="IPR006710">
    <property type="entry name" value="Glyco_hydro_43"/>
</dbReference>
<dbReference type="CDD" id="cd08999">
    <property type="entry name" value="GH43_ABN-like"/>
    <property type="match status" value="1"/>
</dbReference>
<dbReference type="PANTHER" id="PTHR42812">
    <property type="entry name" value="BETA-XYLOSIDASE"/>
    <property type="match status" value="1"/>
</dbReference>
<evidence type="ECO:0000313" key="9">
    <source>
        <dbReference type="Proteomes" id="UP000503222"/>
    </source>
</evidence>
<feature type="active site" description="Proton donor" evidence="4">
    <location>
        <position position="220"/>
    </location>
</feature>
<dbReference type="Proteomes" id="UP000503222">
    <property type="component" value="Chromosome"/>
</dbReference>
<keyword evidence="2 6" id="KW-0378">Hydrolase</keyword>
<sequence>MTSKSARSFRRIALAILGAMMPCAAGAQAWPQPVYREDFPDPFIIETRGRYLAYSTNTAVNVPMLQSSDLRHWSPLLEPSTSGKLRDALPQLGPWARAGFTWAPEVIRIGRRWRLYYTARSRTSDRQCVGVASADRPDGPFRDRSPTPLVCQDDLGGSIDASPFRDRSGALYLLYKNDGNSIGAATSIWSQRLTPDGLRLRGRAAALLTNRVDWQGGVIEAPTMIRRGGAYQLFFSGGAFGWPADAATSPYAIGYATCRGPMGPCTPLDEPLLASSVSSGASACLSGPGHQALFESRGRTFIAFHGWAVTDDCRRGAAKRLLYIARLRWVDGAPVIGPVPSTARR</sequence>
<keyword evidence="9" id="KW-1185">Reference proteome</keyword>
<feature type="signal peptide" evidence="7">
    <location>
        <begin position="1"/>
        <end position="29"/>
    </location>
</feature>
<reference evidence="8 9" key="1">
    <citation type="submission" date="2020-03" db="EMBL/GenBank/DDBJ databases">
        <title>Sphingomonas sp. nov., isolated from fish.</title>
        <authorList>
            <person name="Hyun D.-W."/>
            <person name="Bae J.-W."/>
        </authorList>
    </citation>
    <scope>NUCLEOTIDE SEQUENCE [LARGE SCALE GENOMIC DNA]</scope>
    <source>
        <strain evidence="8 9">HDW15B</strain>
    </source>
</reference>
<organism evidence="8 9">
    <name type="scientific">Sphingomonas piscis</name>
    <dbReference type="NCBI Taxonomy" id="2714943"/>
    <lineage>
        <taxon>Bacteria</taxon>
        <taxon>Pseudomonadati</taxon>
        <taxon>Pseudomonadota</taxon>
        <taxon>Alphaproteobacteria</taxon>
        <taxon>Sphingomonadales</taxon>
        <taxon>Sphingomonadaceae</taxon>
        <taxon>Sphingomonas</taxon>
    </lineage>
</organism>
<evidence type="ECO:0000256" key="7">
    <source>
        <dbReference type="SAM" id="SignalP"/>
    </source>
</evidence>
<evidence type="ECO:0000256" key="2">
    <source>
        <dbReference type="ARBA" id="ARBA00022801"/>
    </source>
</evidence>
<dbReference type="RefSeq" id="WP_166411315.1">
    <property type="nucleotide sequence ID" value="NZ_CP049869.1"/>
</dbReference>
<gene>
    <name evidence="8" type="ORF">G7077_08455</name>
</gene>
<feature type="site" description="Important for catalytic activity, responsible for pKa modulation of the active site Glu and correct orientation of both the proton donor and substrate" evidence="5">
    <location>
        <position position="160"/>
    </location>
</feature>
<dbReference type="PANTHER" id="PTHR42812:SF5">
    <property type="entry name" value="ENDO-ARABINASE"/>
    <property type="match status" value="1"/>
</dbReference>
<evidence type="ECO:0000256" key="5">
    <source>
        <dbReference type="PIRSR" id="PIRSR606710-2"/>
    </source>
</evidence>
<evidence type="ECO:0000256" key="4">
    <source>
        <dbReference type="PIRSR" id="PIRSR606710-1"/>
    </source>
</evidence>
<evidence type="ECO:0000313" key="8">
    <source>
        <dbReference type="EMBL" id="QIK78924.1"/>
    </source>
</evidence>
<dbReference type="EMBL" id="CP049869">
    <property type="protein sequence ID" value="QIK78924.1"/>
    <property type="molecule type" value="Genomic_DNA"/>
</dbReference>
<dbReference type="Pfam" id="PF04616">
    <property type="entry name" value="Glyco_hydro_43"/>
    <property type="match status" value="1"/>
</dbReference>
<comment type="similarity">
    <text evidence="1 6">Belongs to the glycosyl hydrolase 43 family.</text>
</comment>
<evidence type="ECO:0000256" key="1">
    <source>
        <dbReference type="ARBA" id="ARBA00009865"/>
    </source>
</evidence>
<dbReference type="KEGG" id="spii:G7077_08455"/>